<protein>
    <submittedName>
        <fullName evidence="2">Uncharacterized protein</fullName>
    </submittedName>
</protein>
<dbReference type="AlphaFoldDB" id="A0A2A4X5Z3"/>
<name>A0A2A4X5Z3_UNCAE</name>
<comment type="caution">
    <text evidence="2">The sequence shown here is derived from an EMBL/GenBank/DDBJ whole genome shotgun (WGS) entry which is preliminary data.</text>
</comment>
<reference evidence="3" key="1">
    <citation type="submission" date="2017-08" db="EMBL/GenBank/DDBJ databases">
        <title>A dynamic microbial community with high functional redundancy inhabits the cold, oxic subseafloor aquifer.</title>
        <authorList>
            <person name="Tully B.J."/>
            <person name="Wheat C.G."/>
            <person name="Glazer B.T."/>
            <person name="Huber J.A."/>
        </authorList>
    </citation>
    <scope>NUCLEOTIDE SEQUENCE [LARGE SCALE GENOMIC DNA]</scope>
</reference>
<proteinExistence type="predicted"/>
<gene>
    <name evidence="2" type="ORF">COB21_01850</name>
</gene>
<accession>A0A2A4X5Z3</accession>
<dbReference type="Proteomes" id="UP000218775">
    <property type="component" value="Unassembled WGS sequence"/>
</dbReference>
<organism evidence="2 3">
    <name type="scientific">Aerophobetes bacterium</name>
    <dbReference type="NCBI Taxonomy" id="2030807"/>
    <lineage>
        <taxon>Bacteria</taxon>
        <taxon>Candidatus Aerophobota</taxon>
    </lineage>
</organism>
<dbReference type="EMBL" id="NVUK01000009">
    <property type="protein sequence ID" value="PCI78058.1"/>
    <property type="molecule type" value="Genomic_DNA"/>
</dbReference>
<sequence length="133" mass="15757">MLETKPFYKVTLIFKKENYFYKKYGIKYMSDMNVPSSGNTPEYRKQEYYDRYKETLDCFHKSFTDYQDKKGNSNELQKVMDDCLGLLNQIAKESLSKKQQGTNQKLHSDYESYIHAPSKEKAQNIEKDVSELS</sequence>
<feature type="compositionally biased region" description="Basic and acidic residues" evidence="1">
    <location>
        <begin position="106"/>
        <end position="133"/>
    </location>
</feature>
<feature type="region of interest" description="Disordered" evidence="1">
    <location>
        <begin position="95"/>
        <end position="133"/>
    </location>
</feature>
<evidence type="ECO:0000313" key="2">
    <source>
        <dbReference type="EMBL" id="PCI78058.1"/>
    </source>
</evidence>
<evidence type="ECO:0000256" key="1">
    <source>
        <dbReference type="SAM" id="MobiDB-lite"/>
    </source>
</evidence>
<evidence type="ECO:0000313" key="3">
    <source>
        <dbReference type="Proteomes" id="UP000218775"/>
    </source>
</evidence>